<gene>
    <name evidence="1" type="ORF">ASTO00021_LOCUS1424</name>
</gene>
<evidence type="ECO:0000313" key="1">
    <source>
        <dbReference type="EMBL" id="CAE0431077.1"/>
    </source>
</evidence>
<organism evidence="1">
    <name type="scientific">Aplanochytrium stocchinoi</name>
    <dbReference type="NCBI Taxonomy" id="215587"/>
    <lineage>
        <taxon>Eukaryota</taxon>
        <taxon>Sar</taxon>
        <taxon>Stramenopiles</taxon>
        <taxon>Bigyra</taxon>
        <taxon>Labyrinthulomycetes</taxon>
        <taxon>Thraustochytrida</taxon>
        <taxon>Thraustochytriidae</taxon>
        <taxon>Aplanochytrium</taxon>
    </lineage>
</organism>
<dbReference type="AlphaFoldDB" id="A0A7S3PEN3"/>
<sequence>MVHVWEIILPLLGKCPANYFRIQTLKTPQYASIVVLQRLRIIVLLDFQVQIYVILSSYSREHFTVPVRSSNHLQTPLDGGNIGADIFYRSCSARGEALSVRYRERQSIVSPLLVIFAPVSAALFLSKEGFRKLQMKSSLRQIKTHNQDLKAIILCLGDEFLELYENII</sequence>
<dbReference type="EMBL" id="HBIN01002203">
    <property type="protein sequence ID" value="CAE0431077.1"/>
    <property type="molecule type" value="Transcribed_RNA"/>
</dbReference>
<accession>A0A7S3PEN3</accession>
<proteinExistence type="predicted"/>
<name>A0A7S3PEN3_9STRA</name>
<reference evidence="1" key="1">
    <citation type="submission" date="2021-01" db="EMBL/GenBank/DDBJ databases">
        <authorList>
            <person name="Corre E."/>
            <person name="Pelletier E."/>
            <person name="Niang G."/>
            <person name="Scheremetjew M."/>
            <person name="Finn R."/>
            <person name="Kale V."/>
            <person name="Holt S."/>
            <person name="Cochrane G."/>
            <person name="Meng A."/>
            <person name="Brown T."/>
            <person name="Cohen L."/>
        </authorList>
    </citation>
    <scope>NUCLEOTIDE SEQUENCE</scope>
    <source>
        <strain evidence="1">GSBS06</strain>
    </source>
</reference>
<protein>
    <submittedName>
        <fullName evidence="1">Uncharacterized protein</fullName>
    </submittedName>
</protein>